<reference evidence="3" key="1">
    <citation type="submission" date="2023-07" db="EMBL/GenBank/DDBJ databases">
        <title>30 novel species of actinomycetes from the DSMZ collection.</title>
        <authorList>
            <person name="Nouioui I."/>
        </authorList>
    </citation>
    <scope>NUCLEOTIDE SEQUENCE [LARGE SCALE GENOMIC DNA]</scope>
    <source>
        <strain evidence="3">DSM 46792</strain>
    </source>
</reference>
<dbReference type="Pfam" id="PF18407">
    <property type="entry name" value="GNAT_like"/>
    <property type="match status" value="1"/>
</dbReference>
<dbReference type="Proteomes" id="UP001183222">
    <property type="component" value="Unassembled WGS sequence"/>
</dbReference>
<dbReference type="RefSeq" id="WP_311345963.1">
    <property type="nucleotide sequence ID" value="NZ_JAVREI010000010.1"/>
</dbReference>
<keyword evidence="2" id="KW-0378">Hydrolase</keyword>
<dbReference type="Gene3D" id="3.40.50.1000">
    <property type="entry name" value="HAD superfamily/HAD-like"/>
    <property type="match status" value="2"/>
</dbReference>
<name>A0ABU2KAE7_9ACTN</name>
<feature type="domain" description="GCN5-related N-acetyltransferase-like" evidence="1">
    <location>
        <begin position="287"/>
        <end position="357"/>
    </location>
</feature>
<comment type="caution">
    <text evidence="2">The sequence shown here is derived from an EMBL/GenBank/DDBJ whole genome shotgun (WGS) entry which is preliminary data.</text>
</comment>
<dbReference type="NCBIfam" id="TIGR01460">
    <property type="entry name" value="HAD-SF-IIA"/>
    <property type="match status" value="1"/>
</dbReference>
<sequence length="362" mass="36527">MTGTPSLAAGSGGPLAGQHDVALLDLDGVVYVGPDAVPGVPQALGDVRRSGMRLGYVTNNAARTPEEVAAHLTELGVPADPADVITSSQAAATVVAGLLGPGARVLPVGGPGVATALRAAGLTVVERAEDRPDAVVQGYGREVGWAQLAEAVVAVRNGARHVATNTDATIPSPRGPLPGNGAMVQVVSAVTGREPLVTGKPDPAMHAECVRRTGARRPLVVGDRLDTDIEGARRADAASLLVLSGVTDPGQLLAAVPEHRPDHLAHDASGLLAVHPAVVGTPTGWRCGAWEARPAEAGALRLGQLADGERPAGDGASDGLDGLRALCVAHWTHHPDDGAAARVVAGDAPARAVLDGWWLGTG</sequence>
<gene>
    <name evidence="2" type="ORF">RM425_14680</name>
</gene>
<dbReference type="SUPFAM" id="SSF56784">
    <property type="entry name" value="HAD-like"/>
    <property type="match status" value="1"/>
</dbReference>
<dbReference type="EMBL" id="JAVREI010000010">
    <property type="protein sequence ID" value="MDT0277152.1"/>
    <property type="molecule type" value="Genomic_DNA"/>
</dbReference>
<dbReference type="InterPro" id="IPR036412">
    <property type="entry name" value="HAD-like_sf"/>
</dbReference>
<evidence type="ECO:0000313" key="2">
    <source>
        <dbReference type="EMBL" id="MDT0277152.1"/>
    </source>
</evidence>
<accession>A0ABU2KAE7</accession>
<dbReference type="PANTHER" id="PTHR19288">
    <property type="entry name" value="4-NITROPHENYLPHOSPHATASE-RELATED"/>
    <property type="match status" value="1"/>
</dbReference>
<dbReference type="InterPro" id="IPR041065">
    <property type="entry name" value="GNAT-like"/>
</dbReference>
<dbReference type="InterPro" id="IPR006357">
    <property type="entry name" value="HAD-SF_hydro_IIA"/>
</dbReference>
<evidence type="ECO:0000259" key="1">
    <source>
        <dbReference type="Pfam" id="PF18407"/>
    </source>
</evidence>
<dbReference type="Pfam" id="PF13344">
    <property type="entry name" value="Hydrolase_6"/>
    <property type="match status" value="1"/>
</dbReference>
<dbReference type="Pfam" id="PF13242">
    <property type="entry name" value="Hydrolase_like"/>
    <property type="match status" value="1"/>
</dbReference>
<evidence type="ECO:0000313" key="3">
    <source>
        <dbReference type="Proteomes" id="UP001183222"/>
    </source>
</evidence>
<dbReference type="GO" id="GO:0016787">
    <property type="term" value="F:hydrolase activity"/>
    <property type="evidence" value="ECO:0007669"/>
    <property type="project" value="UniProtKB-KW"/>
</dbReference>
<proteinExistence type="predicted"/>
<dbReference type="InterPro" id="IPR023214">
    <property type="entry name" value="HAD_sf"/>
</dbReference>
<keyword evidence="3" id="KW-1185">Reference proteome</keyword>
<organism evidence="2 3">
    <name type="scientific">Blastococcus goldschmidtiae</name>
    <dbReference type="NCBI Taxonomy" id="3075546"/>
    <lineage>
        <taxon>Bacteria</taxon>
        <taxon>Bacillati</taxon>
        <taxon>Actinomycetota</taxon>
        <taxon>Actinomycetes</taxon>
        <taxon>Geodermatophilales</taxon>
        <taxon>Geodermatophilaceae</taxon>
        <taxon>Blastococcus</taxon>
    </lineage>
</organism>
<dbReference type="Gene3D" id="3.30.300.290">
    <property type="match status" value="1"/>
</dbReference>
<dbReference type="PANTHER" id="PTHR19288:SF95">
    <property type="entry name" value="D-GLYCEROL 3-PHOSPHATE PHOSPHATASE"/>
    <property type="match status" value="1"/>
</dbReference>
<protein>
    <submittedName>
        <fullName evidence="2">HAD-IIA family hydrolase</fullName>
    </submittedName>
</protein>